<proteinExistence type="predicted"/>
<evidence type="ECO:0000313" key="3">
    <source>
        <dbReference type="EMBL" id="KDR13159.1"/>
    </source>
</evidence>
<evidence type="ECO:0000256" key="2">
    <source>
        <dbReference type="SAM" id="SignalP"/>
    </source>
</evidence>
<organism evidence="3 4">
    <name type="scientific">Zootermopsis nevadensis</name>
    <name type="common">Dampwood termite</name>
    <dbReference type="NCBI Taxonomy" id="136037"/>
    <lineage>
        <taxon>Eukaryota</taxon>
        <taxon>Metazoa</taxon>
        <taxon>Ecdysozoa</taxon>
        <taxon>Arthropoda</taxon>
        <taxon>Hexapoda</taxon>
        <taxon>Insecta</taxon>
        <taxon>Pterygota</taxon>
        <taxon>Neoptera</taxon>
        <taxon>Polyneoptera</taxon>
        <taxon>Dictyoptera</taxon>
        <taxon>Blattodea</taxon>
        <taxon>Blattoidea</taxon>
        <taxon>Termitoidae</taxon>
        <taxon>Termopsidae</taxon>
        <taxon>Zootermopsis</taxon>
    </lineage>
</organism>
<accession>A0A067R524</accession>
<keyword evidence="2" id="KW-0732">Signal</keyword>
<feature type="compositionally biased region" description="Polar residues" evidence="1">
    <location>
        <begin position="119"/>
        <end position="140"/>
    </location>
</feature>
<name>A0A067R524_ZOONE</name>
<keyword evidence="4" id="KW-1185">Reference proteome</keyword>
<protein>
    <submittedName>
        <fullName evidence="3">Uncharacterized protein</fullName>
    </submittedName>
</protein>
<evidence type="ECO:0000256" key="1">
    <source>
        <dbReference type="SAM" id="MobiDB-lite"/>
    </source>
</evidence>
<sequence length="282" mass="30418">MQICAVTTLILLLAVASPAVGLPVRYDQRQEGDLNVHANLENFFIVLIPNNGALSLLDLVPPLRNANRHGAKQSAVESDDNTVHKYVLPSAGMKSASPYKVDLDKNAKAPVGGEVLIAQSPTSAAPKTESEPPTTVSSDDGVTIQEPTEETIGQDKNTSSEDADAVTDSPVVKVSEVKDDVPVIDSETLKPSKSSKSIDIAVSVPLIALRKTSQEDIPVIDFSPSDRKSFRFEYGRADTEELKPFTSGADSQRRHTKERSGQMFDPDRLLPVLRFGLSPADD</sequence>
<dbReference type="InParanoid" id="A0A067R524"/>
<feature type="signal peptide" evidence="2">
    <location>
        <begin position="1"/>
        <end position="21"/>
    </location>
</feature>
<dbReference type="EMBL" id="KK852965">
    <property type="protein sequence ID" value="KDR13159.1"/>
    <property type="molecule type" value="Genomic_DNA"/>
</dbReference>
<evidence type="ECO:0000313" key="4">
    <source>
        <dbReference type="Proteomes" id="UP000027135"/>
    </source>
</evidence>
<reference evidence="3 4" key="1">
    <citation type="journal article" date="2014" name="Nat. Commun.">
        <title>Molecular traces of alternative social organization in a termite genome.</title>
        <authorList>
            <person name="Terrapon N."/>
            <person name="Li C."/>
            <person name="Robertson H.M."/>
            <person name="Ji L."/>
            <person name="Meng X."/>
            <person name="Booth W."/>
            <person name="Chen Z."/>
            <person name="Childers C.P."/>
            <person name="Glastad K.M."/>
            <person name="Gokhale K."/>
            <person name="Gowin J."/>
            <person name="Gronenberg W."/>
            <person name="Hermansen R.A."/>
            <person name="Hu H."/>
            <person name="Hunt B.G."/>
            <person name="Huylmans A.K."/>
            <person name="Khalil S.M."/>
            <person name="Mitchell R.D."/>
            <person name="Munoz-Torres M.C."/>
            <person name="Mustard J.A."/>
            <person name="Pan H."/>
            <person name="Reese J.T."/>
            <person name="Scharf M.E."/>
            <person name="Sun F."/>
            <person name="Vogel H."/>
            <person name="Xiao J."/>
            <person name="Yang W."/>
            <person name="Yang Z."/>
            <person name="Yang Z."/>
            <person name="Zhou J."/>
            <person name="Zhu J."/>
            <person name="Brent C.S."/>
            <person name="Elsik C.G."/>
            <person name="Goodisman M.A."/>
            <person name="Liberles D.A."/>
            <person name="Roe R.M."/>
            <person name="Vargo E.L."/>
            <person name="Vilcinskas A."/>
            <person name="Wang J."/>
            <person name="Bornberg-Bauer E."/>
            <person name="Korb J."/>
            <person name="Zhang G."/>
            <person name="Liebig J."/>
        </authorList>
    </citation>
    <scope>NUCLEOTIDE SEQUENCE [LARGE SCALE GENOMIC DNA]</scope>
    <source>
        <tissue evidence="3">Whole organism</tissue>
    </source>
</reference>
<feature type="region of interest" description="Disordered" evidence="1">
    <location>
        <begin position="244"/>
        <end position="265"/>
    </location>
</feature>
<dbReference type="AlphaFoldDB" id="A0A067R524"/>
<feature type="chain" id="PRO_5001644721" evidence="2">
    <location>
        <begin position="22"/>
        <end position="282"/>
    </location>
</feature>
<dbReference type="OrthoDB" id="7686329at2759"/>
<dbReference type="Proteomes" id="UP000027135">
    <property type="component" value="Unassembled WGS sequence"/>
</dbReference>
<feature type="region of interest" description="Disordered" evidence="1">
    <location>
        <begin position="117"/>
        <end position="170"/>
    </location>
</feature>
<gene>
    <name evidence="3" type="ORF">L798_11343</name>
</gene>